<gene>
    <name evidence="1" type="ORF">H0H26_04600</name>
    <name evidence="2" type="ORF">H0H26_04690</name>
</gene>
<reference evidence="2 3" key="1">
    <citation type="submission" date="2020-07" db="EMBL/GenBank/DDBJ databases">
        <title>Genomic characterization of Flavobacterium psychrophilum strains.</title>
        <authorList>
            <person name="Castillo D."/>
            <person name="Jorgensen J."/>
            <person name="Middelboe M."/>
        </authorList>
    </citation>
    <scope>NUCLEOTIDE SEQUENCE [LARGE SCALE GENOMIC DNA]</scope>
    <source>
        <strain evidence="2 3">FPS-R7</strain>
    </source>
</reference>
<organism evidence="2 3">
    <name type="scientific">Flavobacterium psychrophilum</name>
    <dbReference type="NCBI Taxonomy" id="96345"/>
    <lineage>
        <taxon>Bacteria</taxon>
        <taxon>Pseudomonadati</taxon>
        <taxon>Bacteroidota</taxon>
        <taxon>Flavobacteriia</taxon>
        <taxon>Flavobacteriales</taxon>
        <taxon>Flavobacteriaceae</taxon>
        <taxon>Flavobacterium</taxon>
    </lineage>
</organism>
<sequence length="224" mass="26429">MPYFEMKETTEKYSTEEVLEIFKEQHRLCSPLDCEAEPWAEITAEMTIRGWRWANDLLEWKKLGEFLNQEFRIDITEKEWFDNLEPAKSRKLIDVCELISNRAVKDSYEPKKLFGQPCIKAGVFLTIKRNLKQKGVDVSELKPSSSLVEYLDKYFSPVLEEITLTGTRPIEKIETKIRAKTRTKGFWKSINIFEPERQELLIGEVKTFRDLVEKIIEEKKKNKA</sequence>
<name>A0A7U2NGR7_FLAPS</name>
<evidence type="ECO:0000313" key="3">
    <source>
        <dbReference type="Proteomes" id="UP000596329"/>
    </source>
</evidence>
<accession>A0A7U2NGR7</accession>
<dbReference type="Proteomes" id="UP000596329">
    <property type="component" value="Chromosome"/>
</dbReference>
<dbReference type="EMBL" id="CP059075">
    <property type="protein sequence ID" value="QRE04891.1"/>
    <property type="molecule type" value="Genomic_DNA"/>
</dbReference>
<evidence type="ECO:0000313" key="2">
    <source>
        <dbReference type="EMBL" id="QRE04891.1"/>
    </source>
</evidence>
<dbReference type="RefSeq" id="WP_071957468.1">
    <property type="nucleotide sequence ID" value="NZ_CP059075.1"/>
</dbReference>
<evidence type="ECO:0000313" key="1">
    <source>
        <dbReference type="EMBL" id="QRE04873.1"/>
    </source>
</evidence>
<protein>
    <submittedName>
        <fullName evidence="2">Uncharacterized protein</fullName>
    </submittedName>
</protein>
<dbReference type="EMBL" id="CP059075">
    <property type="protein sequence ID" value="QRE04873.1"/>
    <property type="molecule type" value="Genomic_DNA"/>
</dbReference>
<dbReference type="AlphaFoldDB" id="A0A7U2NGR7"/>
<proteinExistence type="predicted"/>